<feature type="domain" description="HTH LytTR-type" evidence="1">
    <location>
        <begin position="4"/>
        <end position="102"/>
    </location>
</feature>
<name>A0A7K0FR89_9SPHI</name>
<dbReference type="PANTHER" id="PTHR37299">
    <property type="entry name" value="TRANSCRIPTIONAL REGULATOR-RELATED"/>
    <property type="match status" value="1"/>
</dbReference>
<dbReference type="Proteomes" id="UP000462931">
    <property type="component" value="Unassembled WGS sequence"/>
</dbReference>
<dbReference type="PANTHER" id="PTHR37299:SF1">
    <property type="entry name" value="STAGE 0 SPORULATION PROTEIN A HOMOLOG"/>
    <property type="match status" value="1"/>
</dbReference>
<evidence type="ECO:0000313" key="3">
    <source>
        <dbReference type="Proteomes" id="UP000462931"/>
    </source>
</evidence>
<dbReference type="AlphaFoldDB" id="A0A7K0FR89"/>
<keyword evidence="3" id="KW-1185">Reference proteome</keyword>
<dbReference type="SMART" id="SM00850">
    <property type="entry name" value="LytTR"/>
    <property type="match status" value="1"/>
</dbReference>
<proteinExistence type="predicted"/>
<dbReference type="InterPro" id="IPR007492">
    <property type="entry name" value="LytTR_DNA-bd_dom"/>
</dbReference>
<dbReference type="EMBL" id="WKJI01000004">
    <property type="protein sequence ID" value="MRX48504.1"/>
    <property type="molecule type" value="Genomic_DNA"/>
</dbReference>
<sequence length="106" mass="12641">MKKIIINTQDYIHFINQQDILYCKSDDCYTNIHLINNDSFMVCKSLAMFSKELCSVVFIRVNQSYLINRNFVKFIDKKSKKIHLYNNMEISISLNFKEIMGIFKIQ</sequence>
<dbReference type="InterPro" id="IPR046947">
    <property type="entry name" value="LytR-like"/>
</dbReference>
<dbReference type="GO" id="GO:0003677">
    <property type="term" value="F:DNA binding"/>
    <property type="evidence" value="ECO:0007669"/>
    <property type="project" value="InterPro"/>
</dbReference>
<dbReference type="GO" id="GO:0000156">
    <property type="term" value="F:phosphorelay response regulator activity"/>
    <property type="evidence" value="ECO:0007669"/>
    <property type="project" value="InterPro"/>
</dbReference>
<dbReference type="RefSeq" id="WP_154288573.1">
    <property type="nucleotide sequence ID" value="NZ_WKJI01000004.1"/>
</dbReference>
<accession>A0A7K0FR89</accession>
<evidence type="ECO:0000259" key="1">
    <source>
        <dbReference type="PROSITE" id="PS50930"/>
    </source>
</evidence>
<dbReference type="PROSITE" id="PS50930">
    <property type="entry name" value="HTH_LYTTR"/>
    <property type="match status" value="1"/>
</dbReference>
<protein>
    <recommendedName>
        <fullName evidence="1">HTH LytTR-type domain-containing protein</fullName>
    </recommendedName>
</protein>
<organism evidence="2 3">
    <name type="scientific">Pedobacter puniceum</name>
    <dbReference type="NCBI Taxonomy" id="2666136"/>
    <lineage>
        <taxon>Bacteria</taxon>
        <taxon>Pseudomonadati</taxon>
        <taxon>Bacteroidota</taxon>
        <taxon>Sphingobacteriia</taxon>
        <taxon>Sphingobacteriales</taxon>
        <taxon>Sphingobacteriaceae</taxon>
        <taxon>Pedobacter</taxon>
    </lineage>
</organism>
<reference evidence="2 3" key="1">
    <citation type="submission" date="2019-11" db="EMBL/GenBank/DDBJ databases">
        <authorList>
            <person name="Cheng Q."/>
            <person name="Yang Z."/>
        </authorList>
    </citation>
    <scope>NUCLEOTIDE SEQUENCE [LARGE SCALE GENOMIC DNA]</scope>
    <source>
        <strain evidence="2 3">HX-22-1</strain>
    </source>
</reference>
<comment type="caution">
    <text evidence="2">The sequence shown here is derived from an EMBL/GenBank/DDBJ whole genome shotgun (WGS) entry which is preliminary data.</text>
</comment>
<gene>
    <name evidence="2" type="ORF">GJJ64_15020</name>
</gene>
<dbReference type="Gene3D" id="2.40.50.1020">
    <property type="entry name" value="LytTr DNA-binding domain"/>
    <property type="match status" value="1"/>
</dbReference>
<dbReference type="Pfam" id="PF04397">
    <property type="entry name" value="LytTR"/>
    <property type="match status" value="1"/>
</dbReference>
<evidence type="ECO:0000313" key="2">
    <source>
        <dbReference type="EMBL" id="MRX48504.1"/>
    </source>
</evidence>